<keyword evidence="4" id="KW-0677">Repeat</keyword>
<evidence type="ECO:0000313" key="15">
    <source>
        <dbReference type="Proteomes" id="UP001054837"/>
    </source>
</evidence>
<dbReference type="Gene3D" id="3.30.160.60">
    <property type="entry name" value="Classic Zinc Finger"/>
    <property type="match status" value="9"/>
</dbReference>
<keyword evidence="9" id="KW-0804">Transcription</keyword>
<evidence type="ECO:0000256" key="10">
    <source>
        <dbReference type="ARBA" id="ARBA00023242"/>
    </source>
</evidence>
<dbReference type="FunFam" id="3.30.160.60:FF:001480">
    <property type="entry name" value="Si:cabz01071911.3"/>
    <property type="match status" value="1"/>
</dbReference>
<dbReference type="InterPro" id="IPR050527">
    <property type="entry name" value="Snail/Krueppel_Znf"/>
</dbReference>
<feature type="domain" description="C2H2-type" evidence="13">
    <location>
        <begin position="370"/>
        <end position="397"/>
    </location>
</feature>
<dbReference type="FunFam" id="3.30.160.60:FF:000557">
    <property type="entry name" value="zinc finger and SCAN domain-containing protein 29"/>
    <property type="match status" value="1"/>
</dbReference>
<evidence type="ECO:0000256" key="2">
    <source>
        <dbReference type="ARBA" id="ARBA00006991"/>
    </source>
</evidence>
<dbReference type="Pfam" id="PF13912">
    <property type="entry name" value="zf-C2H2_6"/>
    <property type="match status" value="2"/>
</dbReference>
<protein>
    <recommendedName>
        <fullName evidence="13">C2H2-type domain-containing protein</fullName>
    </recommendedName>
</protein>
<evidence type="ECO:0000256" key="8">
    <source>
        <dbReference type="ARBA" id="ARBA00023125"/>
    </source>
</evidence>
<keyword evidence="8" id="KW-0238">DNA-binding</keyword>
<evidence type="ECO:0000256" key="5">
    <source>
        <dbReference type="ARBA" id="ARBA00022771"/>
    </source>
</evidence>
<organism evidence="14 15">
    <name type="scientific">Caerostris darwini</name>
    <dbReference type="NCBI Taxonomy" id="1538125"/>
    <lineage>
        <taxon>Eukaryota</taxon>
        <taxon>Metazoa</taxon>
        <taxon>Ecdysozoa</taxon>
        <taxon>Arthropoda</taxon>
        <taxon>Chelicerata</taxon>
        <taxon>Arachnida</taxon>
        <taxon>Araneae</taxon>
        <taxon>Araneomorphae</taxon>
        <taxon>Entelegynae</taxon>
        <taxon>Araneoidea</taxon>
        <taxon>Araneidae</taxon>
        <taxon>Caerostris</taxon>
    </lineage>
</organism>
<comment type="similarity">
    <text evidence="2">Belongs to the krueppel C2H2-type zinc-finger protein family.</text>
</comment>
<dbReference type="GO" id="GO:0000981">
    <property type="term" value="F:DNA-binding transcription factor activity, RNA polymerase II-specific"/>
    <property type="evidence" value="ECO:0007669"/>
    <property type="project" value="TreeGrafter"/>
</dbReference>
<dbReference type="GO" id="GO:0005634">
    <property type="term" value="C:nucleus"/>
    <property type="evidence" value="ECO:0007669"/>
    <property type="project" value="UniProtKB-SubCell"/>
</dbReference>
<feature type="domain" description="C2H2-type" evidence="13">
    <location>
        <begin position="510"/>
        <end position="537"/>
    </location>
</feature>
<evidence type="ECO:0000256" key="11">
    <source>
        <dbReference type="ARBA" id="ARBA00037948"/>
    </source>
</evidence>
<feature type="domain" description="C2H2-type" evidence="13">
    <location>
        <begin position="398"/>
        <end position="425"/>
    </location>
</feature>
<sequence length="688" mass="77865">MTVSRTTPLLFSFRTKIEEAVNLVPRMPPESKLKAVQFWNIVSEKLQDIVNNSAADISAIALNMEETNACSDKLSMEMNSSTNYIVPASTSDFMNISQNYAMFSESGTQFQSADLYNTDLKQLPPSSSVPSNIEELPPNNEITHIPHAHNLNAMNNTLQSESEINQQLLDIANISSNSENFTQNIHSSEISNTNIRTSNSNLFQKDLQNIQESDVNLGQLTQNKEQNCNSFNCNTKICDNSSNPTTQKEYRRSSARLKEAKKKIDYNIDNSSDSYSGNGSNIDTDFDPHHCLSDSKELTAECKDRPFSNIKKLVGSEDSRQHQNYRDDPMHGDEKEIYCSDSSCTCKVCNKTFQNPESLSKHSSSHEKPYSCTDCQATFSSRGNLSVHMRKHTGEKPYKCDECGSRFSTQGNLKRHVKTHSGEKPWKCDQCGSCFTEKKSLTVHMRRHTGERPYECTTCGKRFAQTGILQTHIAMHLNIKVHLCELCGKSFRQKSQLRIHRLRHDNVRKYGCKSCKAFFLTKGDLERHVRQHTGVKPFTCSICKKTFTRQQSLNEHMNRHYGLKPYECNYCNKRFVEMSACYKHVKLHTNPGDIEGWKKNALKINHTEEISQPEVIPEAGNTENELPSIQEGPQYFAVVLNSKDPCVENNQTILFNPTSHENGIITNGLGVLTTINVLPDASTVPLMF</sequence>
<evidence type="ECO:0000256" key="1">
    <source>
        <dbReference type="ARBA" id="ARBA00004123"/>
    </source>
</evidence>
<keyword evidence="7" id="KW-0805">Transcription regulation</keyword>
<keyword evidence="10" id="KW-0539">Nucleus</keyword>
<dbReference type="FunFam" id="3.30.160.60:FF:000100">
    <property type="entry name" value="Zinc finger 45-like"/>
    <property type="match status" value="1"/>
</dbReference>
<dbReference type="GO" id="GO:0008270">
    <property type="term" value="F:zinc ion binding"/>
    <property type="evidence" value="ECO:0007669"/>
    <property type="project" value="UniProtKB-KW"/>
</dbReference>
<keyword evidence="3" id="KW-0479">Metal-binding</keyword>
<dbReference type="SMART" id="SM00355">
    <property type="entry name" value="ZnF_C2H2"/>
    <property type="match status" value="9"/>
</dbReference>
<dbReference type="InterPro" id="IPR036236">
    <property type="entry name" value="Znf_C2H2_sf"/>
</dbReference>
<keyword evidence="15" id="KW-1185">Reference proteome</keyword>
<proteinExistence type="inferred from homology"/>
<feature type="domain" description="C2H2-type" evidence="13">
    <location>
        <begin position="426"/>
        <end position="453"/>
    </location>
</feature>
<feature type="domain" description="C2H2-type" evidence="13">
    <location>
        <begin position="454"/>
        <end position="481"/>
    </location>
</feature>
<dbReference type="Pfam" id="PF00096">
    <property type="entry name" value="zf-C2H2"/>
    <property type="match status" value="5"/>
</dbReference>
<dbReference type="PROSITE" id="PS50157">
    <property type="entry name" value="ZINC_FINGER_C2H2_2"/>
    <property type="match status" value="9"/>
</dbReference>
<keyword evidence="5 12" id="KW-0863">Zinc-finger</keyword>
<dbReference type="FunFam" id="3.30.160.60:FF:001177">
    <property type="entry name" value="Zinc finger protein 33A"/>
    <property type="match status" value="1"/>
</dbReference>
<dbReference type="InterPro" id="IPR013087">
    <property type="entry name" value="Znf_C2H2_type"/>
</dbReference>
<evidence type="ECO:0000256" key="6">
    <source>
        <dbReference type="ARBA" id="ARBA00022833"/>
    </source>
</evidence>
<evidence type="ECO:0000259" key="13">
    <source>
        <dbReference type="PROSITE" id="PS50157"/>
    </source>
</evidence>
<comment type="caution">
    <text evidence="14">The sequence shown here is derived from an EMBL/GenBank/DDBJ whole genome shotgun (WGS) entry which is preliminary data.</text>
</comment>
<dbReference type="FunFam" id="3.30.160.60:FF:002343">
    <property type="entry name" value="Zinc finger protein 33A"/>
    <property type="match status" value="1"/>
</dbReference>
<dbReference type="FunFam" id="3.30.160.60:FF:000624">
    <property type="entry name" value="zinc finger protein 697"/>
    <property type="match status" value="1"/>
</dbReference>
<dbReference type="Proteomes" id="UP001054837">
    <property type="component" value="Unassembled WGS sequence"/>
</dbReference>
<feature type="domain" description="C2H2-type" evidence="13">
    <location>
        <begin position="538"/>
        <end position="565"/>
    </location>
</feature>
<dbReference type="FunFam" id="3.30.160.60:FF:000110">
    <property type="entry name" value="Zinc finger protein-like"/>
    <property type="match status" value="1"/>
</dbReference>
<reference evidence="14 15" key="1">
    <citation type="submission" date="2021-06" db="EMBL/GenBank/DDBJ databases">
        <title>Caerostris darwini draft genome.</title>
        <authorList>
            <person name="Kono N."/>
            <person name="Arakawa K."/>
        </authorList>
    </citation>
    <scope>NUCLEOTIDE SEQUENCE [LARGE SCALE GENOMIC DNA]</scope>
</reference>
<dbReference type="PANTHER" id="PTHR24388:SF104">
    <property type="entry name" value="AT-RICH BINDING PROTEIN-RELATED"/>
    <property type="match status" value="1"/>
</dbReference>
<dbReference type="AlphaFoldDB" id="A0AAV4R0I7"/>
<feature type="domain" description="C2H2-type" evidence="13">
    <location>
        <begin position="482"/>
        <end position="509"/>
    </location>
</feature>
<feature type="domain" description="C2H2-type" evidence="13">
    <location>
        <begin position="344"/>
        <end position="371"/>
    </location>
</feature>
<comment type="subcellular location">
    <subcellularLocation>
        <location evidence="1">Nucleus</location>
    </subcellularLocation>
</comment>
<evidence type="ECO:0000313" key="14">
    <source>
        <dbReference type="EMBL" id="GIY15025.1"/>
    </source>
</evidence>
<dbReference type="SUPFAM" id="SSF57667">
    <property type="entry name" value="beta-beta-alpha zinc fingers"/>
    <property type="match status" value="5"/>
</dbReference>
<evidence type="ECO:0000256" key="7">
    <source>
        <dbReference type="ARBA" id="ARBA00023015"/>
    </source>
</evidence>
<dbReference type="GO" id="GO:0000978">
    <property type="term" value="F:RNA polymerase II cis-regulatory region sequence-specific DNA binding"/>
    <property type="evidence" value="ECO:0007669"/>
    <property type="project" value="TreeGrafter"/>
</dbReference>
<dbReference type="EMBL" id="BPLQ01005454">
    <property type="protein sequence ID" value="GIY15025.1"/>
    <property type="molecule type" value="Genomic_DNA"/>
</dbReference>
<evidence type="ECO:0000256" key="4">
    <source>
        <dbReference type="ARBA" id="ARBA00022737"/>
    </source>
</evidence>
<evidence type="ECO:0000256" key="3">
    <source>
        <dbReference type="ARBA" id="ARBA00022723"/>
    </source>
</evidence>
<comment type="similarity">
    <text evidence="11">Belongs to the snail C2H2-type zinc-finger protein family.</text>
</comment>
<name>A0AAV4R0I7_9ARAC</name>
<accession>A0AAV4R0I7</accession>
<evidence type="ECO:0000256" key="12">
    <source>
        <dbReference type="PROSITE-ProRule" id="PRU00042"/>
    </source>
</evidence>
<dbReference type="PANTHER" id="PTHR24388">
    <property type="entry name" value="ZINC FINGER PROTEIN"/>
    <property type="match status" value="1"/>
</dbReference>
<dbReference type="PROSITE" id="PS00028">
    <property type="entry name" value="ZINC_FINGER_C2H2_1"/>
    <property type="match status" value="9"/>
</dbReference>
<keyword evidence="6" id="KW-0862">Zinc</keyword>
<dbReference type="GO" id="GO:0048598">
    <property type="term" value="P:embryonic morphogenesis"/>
    <property type="evidence" value="ECO:0007669"/>
    <property type="project" value="UniProtKB-ARBA"/>
</dbReference>
<evidence type="ECO:0000256" key="9">
    <source>
        <dbReference type="ARBA" id="ARBA00023163"/>
    </source>
</evidence>
<gene>
    <name evidence="14" type="ORF">CDAR_526381</name>
</gene>
<feature type="domain" description="C2H2-type" evidence="13">
    <location>
        <begin position="566"/>
        <end position="593"/>
    </location>
</feature>